<evidence type="ECO:0000313" key="6">
    <source>
        <dbReference type="Proteomes" id="UP000663889"/>
    </source>
</evidence>
<reference evidence="5" key="1">
    <citation type="submission" date="2021-02" db="EMBL/GenBank/DDBJ databases">
        <authorList>
            <person name="Nowell W R."/>
        </authorList>
    </citation>
    <scope>NUCLEOTIDE SEQUENCE</scope>
</reference>
<dbReference type="Gene3D" id="1.10.238.10">
    <property type="entry name" value="EF-hand"/>
    <property type="match status" value="2"/>
</dbReference>
<dbReference type="SUPFAM" id="SSF47473">
    <property type="entry name" value="EF-hand"/>
    <property type="match status" value="1"/>
</dbReference>
<gene>
    <name evidence="4" type="ORF">RFH988_LOCUS15338</name>
    <name evidence="5" type="ORF">SEV965_LOCUS20589</name>
</gene>
<dbReference type="EMBL" id="CAJNOO010000744">
    <property type="protein sequence ID" value="CAF1023826.1"/>
    <property type="molecule type" value="Genomic_DNA"/>
</dbReference>
<dbReference type="EMBL" id="CAJNOU010001350">
    <property type="protein sequence ID" value="CAF1190943.1"/>
    <property type="molecule type" value="Genomic_DNA"/>
</dbReference>
<organism evidence="5 6">
    <name type="scientific">Rotaria sordida</name>
    <dbReference type="NCBI Taxonomy" id="392033"/>
    <lineage>
        <taxon>Eukaryota</taxon>
        <taxon>Metazoa</taxon>
        <taxon>Spiralia</taxon>
        <taxon>Gnathifera</taxon>
        <taxon>Rotifera</taxon>
        <taxon>Eurotatoria</taxon>
        <taxon>Bdelloidea</taxon>
        <taxon>Philodinida</taxon>
        <taxon>Philodinidae</taxon>
        <taxon>Rotaria</taxon>
    </lineage>
</organism>
<dbReference type="Pfam" id="PF13499">
    <property type="entry name" value="EF-hand_7"/>
    <property type="match status" value="2"/>
</dbReference>
<dbReference type="InterPro" id="IPR011992">
    <property type="entry name" value="EF-hand-dom_pair"/>
</dbReference>
<dbReference type="InterPro" id="IPR050230">
    <property type="entry name" value="CALM/Myosin/TropC-like"/>
</dbReference>
<dbReference type="PROSITE" id="PS00018">
    <property type="entry name" value="EF_HAND_1"/>
    <property type="match status" value="2"/>
</dbReference>
<dbReference type="PROSITE" id="PS50222">
    <property type="entry name" value="EF_HAND_2"/>
    <property type="match status" value="2"/>
</dbReference>
<dbReference type="GO" id="GO:0005509">
    <property type="term" value="F:calcium ion binding"/>
    <property type="evidence" value="ECO:0007669"/>
    <property type="project" value="InterPro"/>
</dbReference>
<dbReference type="Proteomes" id="UP000663882">
    <property type="component" value="Unassembled WGS sequence"/>
</dbReference>
<evidence type="ECO:0000256" key="1">
    <source>
        <dbReference type="ARBA" id="ARBA00022737"/>
    </source>
</evidence>
<evidence type="ECO:0000256" key="2">
    <source>
        <dbReference type="ARBA" id="ARBA00022837"/>
    </source>
</evidence>
<evidence type="ECO:0000313" key="5">
    <source>
        <dbReference type="EMBL" id="CAF1190943.1"/>
    </source>
</evidence>
<keyword evidence="1" id="KW-0677">Repeat</keyword>
<feature type="domain" description="EF-hand" evidence="3">
    <location>
        <begin position="79"/>
        <end position="114"/>
    </location>
</feature>
<sequence length="240" mass="28189">MNETTIISNIHTTVENPLSNISYHHEKISNKLMNTVPPRLMSETVQDILNTFIFFDLNANQFIEINELKRILNALNFKRTTDECHEIINIYDLNNDQMIDFHEFIFGLARLIKHDVFTLIDIQQRFNKFDDDQDGKITITTLPILLRKGFGISVNDREIFDLLAKFDIINETTRISFEKFIRMLQFAVRQGEKLQAPEYMKKLNHRCGPALRNIHYNDMKLLKKRMGGYLSSSMDDTINK</sequence>
<proteinExistence type="predicted"/>
<comment type="caution">
    <text evidence="5">The sequence shown here is derived from an EMBL/GenBank/DDBJ whole genome shotgun (WGS) entry which is preliminary data.</text>
</comment>
<keyword evidence="2" id="KW-0106">Calcium</keyword>
<dbReference type="GO" id="GO:0016460">
    <property type="term" value="C:myosin II complex"/>
    <property type="evidence" value="ECO:0007669"/>
    <property type="project" value="TreeGrafter"/>
</dbReference>
<dbReference type="InterPro" id="IPR018247">
    <property type="entry name" value="EF_Hand_1_Ca_BS"/>
</dbReference>
<dbReference type="SMART" id="SM00054">
    <property type="entry name" value="EFh"/>
    <property type="match status" value="3"/>
</dbReference>
<dbReference type="InterPro" id="IPR002048">
    <property type="entry name" value="EF_hand_dom"/>
</dbReference>
<dbReference type="OrthoDB" id="26525at2759"/>
<dbReference type="FunFam" id="1.10.238.10:FF:000003">
    <property type="entry name" value="Calmodulin A"/>
    <property type="match status" value="1"/>
</dbReference>
<dbReference type="PANTHER" id="PTHR23048">
    <property type="entry name" value="MYOSIN LIGHT CHAIN 1, 3"/>
    <property type="match status" value="1"/>
</dbReference>
<protein>
    <recommendedName>
        <fullName evidence="3">EF-hand domain-containing protein</fullName>
    </recommendedName>
</protein>
<evidence type="ECO:0000313" key="4">
    <source>
        <dbReference type="EMBL" id="CAF1023826.1"/>
    </source>
</evidence>
<dbReference type="Proteomes" id="UP000663889">
    <property type="component" value="Unassembled WGS sequence"/>
</dbReference>
<accession>A0A814VWL2</accession>
<dbReference type="PANTHER" id="PTHR23048:SF0">
    <property type="entry name" value="CALMODULIN LIKE 3"/>
    <property type="match status" value="1"/>
</dbReference>
<evidence type="ECO:0000259" key="3">
    <source>
        <dbReference type="PROSITE" id="PS50222"/>
    </source>
</evidence>
<name>A0A814VWL2_9BILA</name>
<feature type="domain" description="EF-hand" evidence="3">
    <location>
        <begin position="43"/>
        <end position="78"/>
    </location>
</feature>
<dbReference type="AlphaFoldDB" id="A0A814VWL2"/>